<accession>A0A822YN68</accession>
<proteinExistence type="predicted"/>
<dbReference type="EMBL" id="DUZY01000004">
    <property type="protein sequence ID" value="DAD33982.1"/>
    <property type="molecule type" value="Genomic_DNA"/>
</dbReference>
<evidence type="ECO:0000313" key="3">
    <source>
        <dbReference type="Proteomes" id="UP000607653"/>
    </source>
</evidence>
<feature type="region of interest" description="Disordered" evidence="1">
    <location>
        <begin position="1"/>
        <end position="21"/>
    </location>
</feature>
<dbReference type="AlphaFoldDB" id="A0A822YN68"/>
<sequence>MGHHRSPISSPTPQFQNPPPVINGLGVRAKGWGWWAACGKGQIVGHFIKQMPINDCIYSNCNAIGNQSSPLFSPTPQCHGSPPFSYILPHTAIPKPTVGYKWVTNDGADAADTARNNDIDAVLS</sequence>
<gene>
    <name evidence="2" type="ORF">HUJ06_004622</name>
</gene>
<name>A0A822YN68_NELNU</name>
<comment type="caution">
    <text evidence="2">The sequence shown here is derived from an EMBL/GenBank/DDBJ whole genome shotgun (WGS) entry which is preliminary data.</text>
</comment>
<organism evidence="2 3">
    <name type="scientific">Nelumbo nucifera</name>
    <name type="common">Sacred lotus</name>
    <dbReference type="NCBI Taxonomy" id="4432"/>
    <lineage>
        <taxon>Eukaryota</taxon>
        <taxon>Viridiplantae</taxon>
        <taxon>Streptophyta</taxon>
        <taxon>Embryophyta</taxon>
        <taxon>Tracheophyta</taxon>
        <taxon>Spermatophyta</taxon>
        <taxon>Magnoliopsida</taxon>
        <taxon>Proteales</taxon>
        <taxon>Nelumbonaceae</taxon>
        <taxon>Nelumbo</taxon>
    </lineage>
</organism>
<reference evidence="2 3" key="1">
    <citation type="journal article" date="2020" name="Mol. Biol. Evol.">
        <title>Distinct Expression and Methylation Patterns for Genes with Different Fates following a Single Whole-Genome Duplication in Flowering Plants.</title>
        <authorList>
            <person name="Shi T."/>
            <person name="Rahmani R.S."/>
            <person name="Gugger P.F."/>
            <person name="Wang M."/>
            <person name="Li H."/>
            <person name="Zhang Y."/>
            <person name="Li Z."/>
            <person name="Wang Q."/>
            <person name="Van de Peer Y."/>
            <person name="Marchal K."/>
            <person name="Chen J."/>
        </authorList>
    </citation>
    <scope>NUCLEOTIDE SEQUENCE [LARGE SCALE GENOMIC DNA]</scope>
    <source>
        <tissue evidence="2">Leaf</tissue>
    </source>
</reference>
<evidence type="ECO:0000313" key="2">
    <source>
        <dbReference type="EMBL" id="DAD33982.1"/>
    </source>
</evidence>
<keyword evidence="3" id="KW-1185">Reference proteome</keyword>
<evidence type="ECO:0000256" key="1">
    <source>
        <dbReference type="SAM" id="MobiDB-lite"/>
    </source>
</evidence>
<protein>
    <submittedName>
        <fullName evidence="2">Uncharacterized protein</fullName>
    </submittedName>
</protein>
<dbReference type="Proteomes" id="UP000607653">
    <property type="component" value="Unassembled WGS sequence"/>
</dbReference>